<evidence type="ECO:0000256" key="1">
    <source>
        <dbReference type="ARBA" id="ARBA00022630"/>
    </source>
</evidence>
<dbReference type="SUPFAM" id="SSF54292">
    <property type="entry name" value="2Fe-2S ferredoxin-like"/>
    <property type="match status" value="1"/>
</dbReference>
<dbReference type="GO" id="GO:0046872">
    <property type="term" value="F:metal ion binding"/>
    <property type="evidence" value="ECO:0007669"/>
    <property type="project" value="UniProtKB-KW"/>
</dbReference>
<dbReference type="SUPFAM" id="SSF47741">
    <property type="entry name" value="CO dehydrogenase ISP C-domain like"/>
    <property type="match status" value="1"/>
</dbReference>
<dbReference type="InterPro" id="IPR016166">
    <property type="entry name" value="FAD-bd_PCMH"/>
</dbReference>
<dbReference type="SUPFAM" id="SSF56176">
    <property type="entry name" value="FAD-binding/transporter-associated domain-like"/>
    <property type="match status" value="1"/>
</dbReference>
<dbReference type="InterPro" id="IPR002888">
    <property type="entry name" value="2Fe-2S-bd"/>
</dbReference>
<dbReference type="InterPro" id="IPR051312">
    <property type="entry name" value="Diverse_Substr_Oxidored"/>
</dbReference>
<accession>A0A0A1DPS5</accession>
<gene>
    <name evidence="8" type="ORF">KR76_20860</name>
</gene>
<dbReference type="PANTHER" id="PTHR42659">
    <property type="entry name" value="XANTHINE DEHYDROGENASE SUBUNIT C-RELATED"/>
    <property type="match status" value="1"/>
</dbReference>
<protein>
    <submittedName>
        <fullName evidence="8">Xanthine dehydrogenase, iron-sulfur cluster and FAD-binding subunit A</fullName>
    </submittedName>
</protein>
<dbReference type="Pfam" id="PF03450">
    <property type="entry name" value="CO_deh_flav_C"/>
    <property type="match status" value="1"/>
</dbReference>
<evidence type="ECO:0000256" key="3">
    <source>
        <dbReference type="ARBA" id="ARBA00022827"/>
    </source>
</evidence>
<dbReference type="AlphaFoldDB" id="A0A0A1DPS5"/>
<evidence type="ECO:0000259" key="7">
    <source>
        <dbReference type="PROSITE" id="PS51387"/>
    </source>
</evidence>
<reference evidence="8 9" key="1">
    <citation type="journal article" date="2015" name="Genome Announc.">
        <title>Complete Genome Sequence of Steroid-Transforming Nocardioides simplex VKM Ac-2033D.</title>
        <authorList>
            <person name="Shtratnikova V.Y."/>
            <person name="Schelkunov M.I."/>
            <person name="Pekov Y.A."/>
            <person name="Fokina V.V."/>
            <person name="Logacheva M.D."/>
            <person name="Sokolov S.L."/>
            <person name="Bragin E.Y."/>
            <person name="Ashapkin V.V."/>
            <person name="Donova M.V."/>
        </authorList>
    </citation>
    <scope>NUCLEOTIDE SEQUENCE [LARGE SCALE GENOMIC DNA]</scope>
    <source>
        <strain evidence="8 9">VKM Ac-2033D</strain>
    </source>
</reference>
<sequence>MMSTEPAAGPGAAVTVNGAARALVGARPPVTALDWLRGLGLTGAKEGCAEGECGACAVLVARPGIDAPTEWTAVNACLLPAASLAGQEVVTAEGLGTPAALHPVQHEMAVRGGSQCGYCTPGFVCSMAAEYYRPGRDGFDHHALSGNLCRCTGYRPIVDAAEALGAPDAGDPLAARTTSAPPPTLPHHEGGWVRPASLADALALLGEPGAVAIAGSTDLGVEANLRGSRPGLLVAVDRLDELRGLTVADDVVEIGAALTLSEVERRLSGQIPLLDAVFPQFASRPIRNGATIGGNLGTGSPIGDLPPALLALDAELVLVSPAGERVVPLTAYFTGYRQSVLAAGELVARVRVPLPLATTTAFQKIAKRRFDDISSVAVAFALDLDAGTGTVRRAAIGLGGVAATPIRATVAEQALVGVPWNAEGIAPAAALLAAAGTPLDDHRASAAYRRAMLGQALPRLLATTAAEGVRS</sequence>
<dbReference type="GO" id="GO:0071949">
    <property type="term" value="F:FAD binding"/>
    <property type="evidence" value="ECO:0007669"/>
    <property type="project" value="InterPro"/>
</dbReference>
<evidence type="ECO:0000256" key="2">
    <source>
        <dbReference type="ARBA" id="ARBA00022723"/>
    </source>
</evidence>
<dbReference type="GO" id="GO:0051537">
    <property type="term" value="F:2 iron, 2 sulfur cluster binding"/>
    <property type="evidence" value="ECO:0007669"/>
    <property type="project" value="InterPro"/>
</dbReference>
<keyword evidence="2" id="KW-0479">Metal-binding</keyword>
<dbReference type="InterPro" id="IPR036318">
    <property type="entry name" value="FAD-bd_PCMH-like_sf"/>
</dbReference>
<dbReference type="Gene3D" id="3.30.465.10">
    <property type="match status" value="1"/>
</dbReference>
<dbReference type="Proteomes" id="UP000030300">
    <property type="component" value="Chromosome"/>
</dbReference>
<dbReference type="InterPro" id="IPR006058">
    <property type="entry name" value="2Fe2S_fd_BS"/>
</dbReference>
<dbReference type="InterPro" id="IPR012175">
    <property type="entry name" value="Xanth_DH_ssu_bac"/>
</dbReference>
<dbReference type="PANTHER" id="PTHR42659:SF2">
    <property type="entry name" value="XANTHINE DEHYDROGENASE SUBUNIT C-RELATED"/>
    <property type="match status" value="1"/>
</dbReference>
<organism evidence="8 9">
    <name type="scientific">Nocardioides simplex</name>
    <name type="common">Arthrobacter simplex</name>
    <dbReference type="NCBI Taxonomy" id="2045"/>
    <lineage>
        <taxon>Bacteria</taxon>
        <taxon>Bacillati</taxon>
        <taxon>Actinomycetota</taxon>
        <taxon>Actinomycetes</taxon>
        <taxon>Propionibacteriales</taxon>
        <taxon>Nocardioidaceae</taxon>
        <taxon>Pimelobacter</taxon>
    </lineage>
</organism>
<dbReference type="HOGENOM" id="CLU_001681_9_0_11"/>
<keyword evidence="4" id="KW-0560">Oxidoreductase</keyword>
<dbReference type="SMART" id="SM01092">
    <property type="entry name" value="CO_deh_flav_C"/>
    <property type="match status" value="1"/>
</dbReference>
<dbReference type="InterPro" id="IPR005107">
    <property type="entry name" value="CO_DH_flav_C"/>
</dbReference>
<dbReference type="PROSITE" id="PS51085">
    <property type="entry name" value="2FE2S_FER_2"/>
    <property type="match status" value="1"/>
</dbReference>
<dbReference type="Pfam" id="PF00941">
    <property type="entry name" value="FAD_binding_5"/>
    <property type="match status" value="1"/>
</dbReference>
<dbReference type="Gene3D" id="1.10.150.120">
    <property type="entry name" value="[2Fe-2S]-binding domain"/>
    <property type="match status" value="1"/>
</dbReference>
<dbReference type="Gene3D" id="3.10.20.30">
    <property type="match status" value="1"/>
</dbReference>
<feature type="domain" description="2Fe-2S ferredoxin-type" evidence="6">
    <location>
        <begin position="10"/>
        <end position="95"/>
    </location>
</feature>
<evidence type="ECO:0000313" key="9">
    <source>
        <dbReference type="Proteomes" id="UP000030300"/>
    </source>
</evidence>
<dbReference type="EMBL" id="CP009896">
    <property type="protein sequence ID" value="AIY18602.2"/>
    <property type="molecule type" value="Genomic_DNA"/>
</dbReference>
<name>A0A0A1DPS5_NOCSI</name>
<dbReference type="Pfam" id="PF01799">
    <property type="entry name" value="Fer2_2"/>
    <property type="match status" value="1"/>
</dbReference>
<dbReference type="SUPFAM" id="SSF55447">
    <property type="entry name" value="CO dehydrogenase flavoprotein C-terminal domain-like"/>
    <property type="match status" value="1"/>
</dbReference>
<dbReference type="PROSITE" id="PS00197">
    <property type="entry name" value="2FE2S_FER_1"/>
    <property type="match status" value="1"/>
</dbReference>
<dbReference type="Gene3D" id="3.30.43.10">
    <property type="entry name" value="Uridine Diphospho-n-acetylenolpyruvylglucosamine Reductase, domain 2"/>
    <property type="match status" value="1"/>
</dbReference>
<dbReference type="STRING" id="2045.KR76_20860"/>
<dbReference type="InterPro" id="IPR001041">
    <property type="entry name" value="2Fe-2S_ferredoxin-type"/>
</dbReference>
<dbReference type="Gene3D" id="3.30.390.50">
    <property type="entry name" value="CO dehydrogenase flavoprotein, C-terminal domain"/>
    <property type="match status" value="1"/>
</dbReference>
<keyword evidence="3" id="KW-0274">FAD</keyword>
<dbReference type="KEGG" id="psim:KR76_20860"/>
<dbReference type="InterPro" id="IPR036683">
    <property type="entry name" value="CO_DH_flav_C_dom_sf"/>
</dbReference>
<dbReference type="InterPro" id="IPR036010">
    <property type="entry name" value="2Fe-2S_ferredoxin-like_sf"/>
</dbReference>
<dbReference type="InterPro" id="IPR012675">
    <property type="entry name" value="Beta-grasp_dom_sf"/>
</dbReference>
<dbReference type="PIRSF" id="PIRSF036557">
    <property type="entry name" value="XdhA_RC"/>
    <property type="match status" value="1"/>
</dbReference>
<evidence type="ECO:0000256" key="5">
    <source>
        <dbReference type="ARBA" id="ARBA00023004"/>
    </source>
</evidence>
<evidence type="ECO:0000256" key="4">
    <source>
        <dbReference type="ARBA" id="ARBA00023002"/>
    </source>
</evidence>
<dbReference type="InterPro" id="IPR016167">
    <property type="entry name" value="FAD-bd_PCMH_sub1"/>
</dbReference>
<dbReference type="InterPro" id="IPR036884">
    <property type="entry name" value="2Fe-2S-bd_dom_sf"/>
</dbReference>
<dbReference type="eggNOG" id="COG4630">
    <property type="taxonomic scope" value="Bacteria"/>
</dbReference>
<dbReference type="GO" id="GO:0016491">
    <property type="term" value="F:oxidoreductase activity"/>
    <property type="evidence" value="ECO:0007669"/>
    <property type="project" value="UniProtKB-KW"/>
</dbReference>
<dbReference type="InterPro" id="IPR002346">
    <property type="entry name" value="Mopterin_DH_FAD-bd"/>
</dbReference>
<keyword evidence="1" id="KW-0285">Flavoprotein</keyword>
<evidence type="ECO:0000259" key="6">
    <source>
        <dbReference type="PROSITE" id="PS51085"/>
    </source>
</evidence>
<evidence type="ECO:0000313" key="8">
    <source>
        <dbReference type="EMBL" id="AIY18602.2"/>
    </source>
</evidence>
<proteinExistence type="predicted"/>
<feature type="domain" description="FAD-binding PCMH-type" evidence="7">
    <location>
        <begin position="185"/>
        <end position="357"/>
    </location>
</feature>
<dbReference type="PROSITE" id="PS51387">
    <property type="entry name" value="FAD_PCMH"/>
    <property type="match status" value="1"/>
</dbReference>
<keyword evidence="5" id="KW-0408">Iron</keyword>
<keyword evidence="9" id="KW-1185">Reference proteome</keyword>
<dbReference type="InterPro" id="IPR016169">
    <property type="entry name" value="FAD-bd_PCMH_sub2"/>
</dbReference>